<organism evidence="2 4">
    <name type="scientific">Aerophobetes bacterium</name>
    <dbReference type="NCBI Taxonomy" id="2030807"/>
    <lineage>
        <taxon>Bacteria</taxon>
        <taxon>Candidatus Aerophobota</taxon>
    </lineage>
</organism>
<evidence type="ECO:0000313" key="2">
    <source>
        <dbReference type="EMBL" id="RLE07208.1"/>
    </source>
</evidence>
<dbReference type="InterPro" id="IPR036594">
    <property type="entry name" value="Meth_synthase_dom"/>
</dbReference>
<dbReference type="Proteomes" id="UP000279422">
    <property type="component" value="Unassembled WGS sequence"/>
</dbReference>
<feature type="domain" description="B12-binding N-terminal" evidence="1">
    <location>
        <begin position="8"/>
        <end position="44"/>
    </location>
</feature>
<dbReference type="AlphaFoldDB" id="A0A497E1Q4"/>
<reference evidence="4 5" key="1">
    <citation type="submission" date="2018-06" db="EMBL/GenBank/DDBJ databases">
        <title>Extensive metabolic versatility and redundancy in microbially diverse, dynamic hydrothermal sediments.</title>
        <authorList>
            <person name="Dombrowski N."/>
            <person name="Teske A."/>
            <person name="Baker B.J."/>
        </authorList>
    </citation>
    <scope>NUCLEOTIDE SEQUENCE [LARGE SCALE GENOMIC DNA]</scope>
    <source>
        <strain evidence="3">B3_G15</strain>
        <strain evidence="2">B47_G16</strain>
    </source>
</reference>
<comment type="caution">
    <text evidence="2">The sequence shown here is derived from an EMBL/GenBank/DDBJ whole genome shotgun (WGS) entry which is preliminary data.</text>
</comment>
<evidence type="ECO:0000259" key="1">
    <source>
        <dbReference type="Pfam" id="PF02607"/>
    </source>
</evidence>
<name>A0A497E1Q4_UNCAE</name>
<dbReference type="EMBL" id="QMPZ01000186">
    <property type="protein sequence ID" value="RLE07208.1"/>
    <property type="molecule type" value="Genomic_DNA"/>
</dbReference>
<dbReference type="Proteomes" id="UP000280417">
    <property type="component" value="Unassembled WGS sequence"/>
</dbReference>
<evidence type="ECO:0000313" key="3">
    <source>
        <dbReference type="EMBL" id="RLE15150.1"/>
    </source>
</evidence>
<proteinExistence type="predicted"/>
<dbReference type="InterPro" id="IPR003759">
    <property type="entry name" value="Cbl-bd_cap"/>
</dbReference>
<dbReference type="EMBL" id="QMQA01000015">
    <property type="protein sequence ID" value="RLE15150.1"/>
    <property type="molecule type" value="Genomic_DNA"/>
</dbReference>
<accession>A0A497E1Q4</accession>
<sequence>MENGQSVAKEFFKGRVAPYQIMEKGIMVGLDVVGEKFESGDYFFTNDELRLMRAFKLSGGKVA</sequence>
<dbReference type="Gene3D" id="1.10.1240.10">
    <property type="entry name" value="Methionine synthase domain"/>
    <property type="match status" value="1"/>
</dbReference>
<evidence type="ECO:0000313" key="4">
    <source>
        <dbReference type="Proteomes" id="UP000279422"/>
    </source>
</evidence>
<protein>
    <recommendedName>
        <fullName evidence="1">B12-binding N-terminal domain-containing protein</fullName>
    </recommendedName>
</protein>
<dbReference type="Pfam" id="PF02607">
    <property type="entry name" value="B12-binding_2"/>
    <property type="match status" value="1"/>
</dbReference>
<dbReference type="SUPFAM" id="SSF47644">
    <property type="entry name" value="Methionine synthase domain"/>
    <property type="match status" value="1"/>
</dbReference>
<evidence type="ECO:0000313" key="5">
    <source>
        <dbReference type="Proteomes" id="UP000280417"/>
    </source>
</evidence>
<gene>
    <name evidence="2" type="ORF">DRJ00_08530</name>
    <name evidence="3" type="ORF">DRJ04_00975</name>
</gene>